<dbReference type="InterPro" id="IPR001296">
    <property type="entry name" value="Glyco_trans_1"/>
</dbReference>
<dbReference type="GO" id="GO:0016757">
    <property type="term" value="F:glycosyltransferase activity"/>
    <property type="evidence" value="ECO:0007669"/>
    <property type="project" value="InterPro"/>
</dbReference>
<dbReference type="SUPFAM" id="SSF53756">
    <property type="entry name" value="UDP-Glycosyltransferase/glycogen phosphorylase"/>
    <property type="match status" value="1"/>
</dbReference>
<dbReference type="PANTHER" id="PTHR45947:SF3">
    <property type="entry name" value="SULFOQUINOVOSYL TRANSFERASE SQD2"/>
    <property type="match status" value="1"/>
</dbReference>
<accession>A0A7X1E371</accession>
<feature type="domain" description="Glycosyl transferase family 1" evidence="1">
    <location>
        <begin position="189"/>
        <end position="348"/>
    </location>
</feature>
<comment type="caution">
    <text evidence="3">The sequence shown here is derived from an EMBL/GenBank/DDBJ whole genome shotgun (WGS) entry which is preliminary data.</text>
</comment>
<keyword evidence="4" id="KW-1185">Reference proteome</keyword>
<dbReference type="RefSeq" id="WP_185691389.1">
    <property type="nucleotide sequence ID" value="NZ_JACHVA010000033.1"/>
</dbReference>
<evidence type="ECO:0000313" key="3">
    <source>
        <dbReference type="EMBL" id="MBC2600649.1"/>
    </source>
</evidence>
<dbReference type="EMBL" id="JACHVA010000033">
    <property type="protein sequence ID" value="MBC2600649.1"/>
    <property type="molecule type" value="Genomic_DNA"/>
</dbReference>
<dbReference type="InterPro" id="IPR050194">
    <property type="entry name" value="Glycosyltransferase_grp1"/>
</dbReference>
<proteinExistence type="predicted"/>
<dbReference type="AlphaFoldDB" id="A0A7X1E371"/>
<feature type="domain" description="Glycosyltransferase subfamily 4-like N-terminal" evidence="2">
    <location>
        <begin position="14"/>
        <end position="180"/>
    </location>
</feature>
<dbReference type="CDD" id="cd03814">
    <property type="entry name" value="GT4-like"/>
    <property type="match status" value="1"/>
</dbReference>
<evidence type="ECO:0000259" key="2">
    <source>
        <dbReference type="Pfam" id="PF13439"/>
    </source>
</evidence>
<dbReference type="PANTHER" id="PTHR45947">
    <property type="entry name" value="SULFOQUINOVOSYL TRANSFERASE SQD2"/>
    <property type="match status" value="1"/>
</dbReference>
<dbReference type="Pfam" id="PF13439">
    <property type="entry name" value="Glyco_transf_4"/>
    <property type="match status" value="1"/>
</dbReference>
<dbReference type="Pfam" id="PF00534">
    <property type="entry name" value="Glycos_transf_1"/>
    <property type="match status" value="1"/>
</dbReference>
<sequence length="383" mass="43121">MKITLVTETFPPEINGVAMTLEKLALGLSRLGHQVSVIRPRQKEEPEPRPEFAEIPVAGIALPGYSELNMGLPVFHKIDELWRESRPDAVYLATEGPLGIAALLVALVRGILPVSGFHTNFHEYMRHYKLQWMEQIAEQYLRTVHNSTWRTFGPSRDLLGRLEEAGFRNLRLLERGVDTTLFTPERRSEELRKSWGAPPDSPVFLTVGRVASEKNMQLLFRAWEKIRTQRPDARLVIVGDGPERKALEKAWPDALFAGARRGDDLAAHYASADFFLFPSITETFGNVVTEALASGLVVLAFDYAAPGKFIQHEENGFIVPFKNEEAFLTVADCLTPSDQDWSAMREAARETGLQLSWEAVLERFVKDLREAIAQQKADGLQQI</sequence>
<protein>
    <submittedName>
        <fullName evidence="3">Glycosyltransferase family 1 protein</fullName>
    </submittedName>
</protein>
<organism evidence="3 4">
    <name type="scientific">Puniceicoccus vermicola</name>
    <dbReference type="NCBI Taxonomy" id="388746"/>
    <lineage>
        <taxon>Bacteria</taxon>
        <taxon>Pseudomonadati</taxon>
        <taxon>Verrucomicrobiota</taxon>
        <taxon>Opitutia</taxon>
        <taxon>Puniceicoccales</taxon>
        <taxon>Puniceicoccaceae</taxon>
        <taxon>Puniceicoccus</taxon>
    </lineage>
</organism>
<evidence type="ECO:0000259" key="1">
    <source>
        <dbReference type="Pfam" id="PF00534"/>
    </source>
</evidence>
<dbReference type="Gene3D" id="3.40.50.2000">
    <property type="entry name" value="Glycogen Phosphorylase B"/>
    <property type="match status" value="2"/>
</dbReference>
<name>A0A7X1E371_9BACT</name>
<evidence type="ECO:0000313" key="4">
    <source>
        <dbReference type="Proteomes" id="UP000525652"/>
    </source>
</evidence>
<reference evidence="3 4" key="1">
    <citation type="submission" date="2020-07" db="EMBL/GenBank/DDBJ databases">
        <authorList>
            <person name="Feng X."/>
        </authorList>
    </citation>
    <scope>NUCLEOTIDE SEQUENCE [LARGE SCALE GENOMIC DNA]</scope>
    <source>
        <strain evidence="3 4">JCM14086</strain>
    </source>
</reference>
<keyword evidence="3" id="KW-0808">Transferase</keyword>
<dbReference type="InterPro" id="IPR028098">
    <property type="entry name" value="Glyco_trans_4-like_N"/>
</dbReference>
<dbReference type="Proteomes" id="UP000525652">
    <property type="component" value="Unassembled WGS sequence"/>
</dbReference>
<gene>
    <name evidence="3" type="ORF">H5P30_02520</name>
</gene>